<proteinExistence type="inferred from homology"/>
<dbReference type="GeneTree" id="ENSGT00940000156186"/>
<dbReference type="Ensembl" id="ENSOKIT00005103002.1">
    <property type="protein sequence ID" value="ENSOKIP00005096245.1"/>
    <property type="gene ID" value="ENSOKIG00005042126.1"/>
</dbReference>
<evidence type="ECO:0000256" key="9">
    <source>
        <dbReference type="SAM" id="MobiDB-lite"/>
    </source>
</evidence>
<evidence type="ECO:0000256" key="2">
    <source>
        <dbReference type="ARBA" id="ARBA00022490"/>
    </source>
</evidence>
<dbReference type="InterPro" id="IPR011993">
    <property type="entry name" value="PH-like_dom_sf"/>
</dbReference>
<dbReference type="Pfam" id="PF00640">
    <property type="entry name" value="PID"/>
    <property type="match status" value="1"/>
</dbReference>
<dbReference type="PANTHER" id="PTHR11232:SF70">
    <property type="entry name" value="PTB DOMAIN-CONTAINING ENGULFMENT ADAPTER PROTEIN 1-RELATED"/>
    <property type="match status" value="1"/>
</dbReference>
<sequence>MYGFNLHLFVSDKSGGMTAPEALAKNHIVYNVKFLGVTEVDQPKGTDVIRIAVRKLKFQRHIKKSEGHKTPKVELQVSIYGVKLLDPKTRDVQHNCQLHRISFCADDKTDKRIFTFICTEPETKKHICYVFDSEKCAEEITVSIGRAFDLAYRKFLESGGKDVEMRKQIGSLQKRILELETENSKLKERLQDLEDHMADCQGSPLLHLNSSNEAHMLPSPSSMFWGDSVSLNALSFLEMSSVALTPASSPDSSISAGLLTPPPSKPTQPRLPQHYGGCLPPPSKPTQPRLPQHYGGCLPRPRAWSTISRRPPTDVFDMVPFSSGSPMARKPAINGSSPPPPSFSPPPPPPHVFLRERGTDILGAEPFDPFLCNTSFPPDVQSKLDEMQEGFNMGLTLEGTIFSLDPVDSRC</sequence>
<keyword evidence="12" id="KW-1185">Reference proteome</keyword>
<dbReference type="CDD" id="cd01273">
    <property type="entry name" value="PTB_CED-6"/>
    <property type="match status" value="1"/>
</dbReference>
<evidence type="ECO:0000256" key="1">
    <source>
        <dbReference type="ARBA" id="ARBA00004496"/>
    </source>
</evidence>
<dbReference type="PANTHER" id="PTHR11232">
    <property type="entry name" value="PHOSPHOTYROSINE INTERACTION DOMAIN-CONTAINING FAMILY MEMBER"/>
    <property type="match status" value="1"/>
</dbReference>
<keyword evidence="3" id="KW-0581">Phagocytosis</keyword>
<dbReference type="PROSITE" id="PS01179">
    <property type="entry name" value="PID"/>
    <property type="match status" value="1"/>
</dbReference>
<organism evidence="11 12">
    <name type="scientific">Oncorhynchus kisutch</name>
    <name type="common">Coho salmon</name>
    <name type="synonym">Salmo kisutch</name>
    <dbReference type="NCBI Taxonomy" id="8019"/>
    <lineage>
        <taxon>Eukaryota</taxon>
        <taxon>Metazoa</taxon>
        <taxon>Chordata</taxon>
        <taxon>Craniata</taxon>
        <taxon>Vertebrata</taxon>
        <taxon>Euteleostomi</taxon>
        <taxon>Actinopterygii</taxon>
        <taxon>Neopterygii</taxon>
        <taxon>Teleostei</taxon>
        <taxon>Protacanthopterygii</taxon>
        <taxon>Salmoniformes</taxon>
        <taxon>Salmonidae</taxon>
        <taxon>Salmoninae</taxon>
        <taxon>Oncorhynchus</taxon>
    </lineage>
</organism>
<keyword evidence="2" id="KW-0963">Cytoplasm</keyword>
<feature type="compositionally biased region" description="Pro residues" evidence="9">
    <location>
        <begin position="337"/>
        <end position="351"/>
    </location>
</feature>
<evidence type="ECO:0000256" key="4">
    <source>
        <dbReference type="ARBA" id="ARBA00060944"/>
    </source>
</evidence>
<keyword evidence="8" id="KW-0175">Coiled coil</keyword>
<comment type="similarity">
    <text evidence="4">Belongs to the ced-6 family.</text>
</comment>
<dbReference type="InterPro" id="IPR006020">
    <property type="entry name" value="PTB/PI_dom"/>
</dbReference>
<dbReference type="Proteomes" id="UP000694557">
    <property type="component" value="Unassembled WGS sequence"/>
</dbReference>
<feature type="domain" description="PID" evidence="10">
    <location>
        <begin position="30"/>
        <end position="158"/>
    </location>
</feature>
<evidence type="ECO:0000259" key="10">
    <source>
        <dbReference type="PROSITE" id="PS01179"/>
    </source>
</evidence>
<dbReference type="SUPFAM" id="SSF50729">
    <property type="entry name" value="PH domain-like"/>
    <property type="match status" value="1"/>
</dbReference>
<dbReference type="AlphaFoldDB" id="A0A8C7N2L5"/>
<evidence type="ECO:0000256" key="5">
    <source>
        <dbReference type="ARBA" id="ARBA00071263"/>
    </source>
</evidence>
<feature type="region of interest" description="Disordered" evidence="9">
    <location>
        <begin position="247"/>
        <end position="292"/>
    </location>
</feature>
<evidence type="ECO:0000256" key="8">
    <source>
        <dbReference type="SAM" id="Coils"/>
    </source>
</evidence>
<dbReference type="SMART" id="SM00462">
    <property type="entry name" value="PTB"/>
    <property type="match status" value="1"/>
</dbReference>
<reference evidence="11" key="2">
    <citation type="submission" date="2025-09" db="UniProtKB">
        <authorList>
            <consortium name="Ensembl"/>
        </authorList>
    </citation>
    <scope>IDENTIFICATION</scope>
</reference>
<dbReference type="Gene3D" id="2.30.29.30">
    <property type="entry name" value="Pleckstrin-homology domain (PH domain)/Phosphotyrosine-binding domain (PTB)"/>
    <property type="match status" value="1"/>
</dbReference>
<evidence type="ECO:0000313" key="11">
    <source>
        <dbReference type="Ensembl" id="ENSOKIP00005096245.1"/>
    </source>
</evidence>
<comment type="subcellular location">
    <subcellularLocation>
        <location evidence="1">Cytoplasm</location>
    </subcellularLocation>
</comment>
<protein>
    <recommendedName>
        <fullName evidence="5">PTB domain-containing engulfment adapter protein 1</fullName>
    </recommendedName>
    <alternativeName>
        <fullName evidence="7">Cell death protein 6 homolog</fullName>
    </alternativeName>
    <alternativeName>
        <fullName evidence="6">PTB domain adapter protein CED-6</fullName>
    </alternativeName>
</protein>
<gene>
    <name evidence="11" type="primary">GULP1</name>
</gene>
<feature type="coiled-coil region" evidence="8">
    <location>
        <begin position="169"/>
        <end position="203"/>
    </location>
</feature>
<dbReference type="FunFam" id="2.30.29.30:FF:000118">
    <property type="entry name" value="GULP PTB domain containing engulfment adaptor 1"/>
    <property type="match status" value="1"/>
</dbReference>
<dbReference type="GO" id="GO:0005737">
    <property type="term" value="C:cytoplasm"/>
    <property type="evidence" value="ECO:0007669"/>
    <property type="project" value="UniProtKB-SubCell"/>
</dbReference>
<evidence type="ECO:0000256" key="3">
    <source>
        <dbReference type="ARBA" id="ARBA00022907"/>
    </source>
</evidence>
<dbReference type="GO" id="GO:0006909">
    <property type="term" value="P:phagocytosis"/>
    <property type="evidence" value="ECO:0007669"/>
    <property type="project" value="UniProtKB-KW"/>
</dbReference>
<evidence type="ECO:0000256" key="7">
    <source>
        <dbReference type="ARBA" id="ARBA00082755"/>
    </source>
</evidence>
<reference evidence="11" key="1">
    <citation type="submission" date="2025-08" db="UniProtKB">
        <authorList>
            <consortium name="Ensembl"/>
        </authorList>
    </citation>
    <scope>IDENTIFICATION</scope>
</reference>
<evidence type="ECO:0000256" key="6">
    <source>
        <dbReference type="ARBA" id="ARBA00075439"/>
    </source>
</evidence>
<evidence type="ECO:0000313" key="12">
    <source>
        <dbReference type="Proteomes" id="UP000694557"/>
    </source>
</evidence>
<accession>A0A8C7N2L5</accession>
<feature type="region of interest" description="Disordered" evidence="9">
    <location>
        <begin position="321"/>
        <end position="352"/>
    </location>
</feature>
<name>A0A8C7N2L5_ONCKI</name>
<dbReference type="InterPro" id="IPR051133">
    <property type="entry name" value="Adapter_Engulfment-Domain"/>
</dbReference>